<comment type="catalytic activity">
    <reaction evidence="3">
        <text>a ribonucleoside 5'-triphosphate + H2O = a ribonucleoside 5'-phosphate + diphosphate + H(+)</text>
        <dbReference type="Rhea" id="RHEA:23996"/>
        <dbReference type="ChEBI" id="CHEBI:15377"/>
        <dbReference type="ChEBI" id="CHEBI:15378"/>
        <dbReference type="ChEBI" id="CHEBI:33019"/>
        <dbReference type="ChEBI" id="CHEBI:58043"/>
        <dbReference type="ChEBI" id="CHEBI:61557"/>
        <dbReference type="EC" id="3.6.1.9"/>
    </reaction>
</comment>
<evidence type="ECO:0000256" key="2">
    <source>
        <dbReference type="ARBA" id="ARBA00022801"/>
    </source>
</evidence>
<dbReference type="HAMAP" id="MF_00528">
    <property type="entry name" value="Maf"/>
    <property type="match status" value="1"/>
</dbReference>
<evidence type="ECO:0000256" key="1">
    <source>
        <dbReference type="ARBA" id="ARBA00001968"/>
    </source>
</evidence>
<dbReference type="PANTHER" id="PTHR43213:SF5">
    <property type="entry name" value="BIFUNCTIONAL DTTP_UTP PYROPHOSPHATASE_METHYLTRANSFERASE PROTEIN-RELATED"/>
    <property type="match status" value="1"/>
</dbReference>
<dbReference type="GO" id="GO:0009117">
    <property type="term" value="P:nucleotide metabolic process"/>
    <property type="evidence" value="ECO:0007669"/>
    <property type="project" value="UniProtKB-KW"/>
</dbReference>
<comment type="similarity">
    <text evidence="3">Belongs to the Maf family.</text>
</comment>
<dbReference type="PANTHER" id="PTHR43213">
    <property type="entry name" value="BIFUNCTIONAL DTTP/UTP PYROPHOSPHATASE/METHYLTRANSFERASE PROTEIN-RELATED"/>
    <property type="match status" value="1"/>
</dbReference>
<comment type="catalytic activity">
    <reaction evidence="3">
        <text>a 2'-deoxyribonucleoside 5'-triphosphate + H2O = a 2'-deoxyribonucleoside 5'-phosphate + diphosphate + H(+)</text>
        <dbReference type="Rhea" id="RHEA:44644"/>
        <dbReference type="ChEBI" id="CHEBI:15377"/>
        <dbReference type="ChEBI" id="CHEBI:15378"/>
        <dbReference type="ChEBI" id="CHEBI:33019"/>
        <dbReference type="ChEBI" id="CHEBI:61560"/>
        <dbReference type="ChEBI" id="CHEBI:65317"/>
        <dbReference type="EC" id="3.6.1.9"/>
    </reaction>
</comment>
<evidence type="ECO:0000256" key="3">
    <source>
        <dbReference type="HAMAP-Rule" id="MF_00528"/>
    </source>
</evidence>
<dbReference type="EC" id="3.6.1.9" evidence="3"/>
<evidence type="ECO:0000313" key="5">
    <source>
        <dbReference type="Proteomes" id="UP000185478"/>
    </source>
</evidence>
<sequence length="206" mass="21493">MRIVLASTSASRLSVLRSGGVEPVLAAPVGVDEDALLDSLSDASAAEKVAQLARAKAHAVAGKFPGEVVIGGDSMLLIEGQLQGKPHTPEVAIERWKNQRGKTAELLSGHCLIGPEGQEYVETASTTLRFASPSDADIAAYVATGEPLPCAGAFTLEAIGGWFIDNIDGDPSGVIGLSLPVVRRGLYSFGLDVHEFFSPELTRPAT</sequence>
<feature type="active site" description="Proton acceptor" evidence="3">
    <location>
        <position position="73"/>
    </location>
</feature>
<dbReference type="OrthoDB" id="3527985at2"/>
<comment type="caution">
    <text evidence="3">Lacks conserved residue(s) required for the propagation of feature annotation.</text>
</comment>
<proteinExistence type="inferred from homology"/>
<dbReference type="Pfam" id="PF02545">
    <property type="entry name" value="Maf"/>
    <property type="match status" value="1"/>
</dbReference>
<evidence type="ECO:0000313" key="4">
    <source>
        <dbReference type="EMBL" id="APT84160.1"/>
    </source>
</evidence>
<dbReference type="RefSeq" id="WP_075728313.1">
    <property type="nucleotide sequence ID" value="NZ_CP009245.1"/>
</dbReference>
<reference evidence="4 5" key="1">
    <citation type="submission" date="2014-08" db="EMBL/GenBank/DDBJ databases">
        <title>Complete genome sequence of Corynebacterium aquilae S-613T(T) (=DSM 44791(T)), isolated from the choana of a healthy golden eagle.</title>
        <authorList>
            <person name="Ruckert C."/>
            <person name="Albersmeier A."/>
            <person name="Winkler A."/>
            <person name="Kalinowski J."/>
        </authorList>
    </citation>
    <scope>NUCLEOTIDE SEQUENCE [LARGE SCALE GENOMIC DNA]</scope>
    <source>
        <strain evidence="4 5">S-613</strain>
    </source>
</reference>
<dbReference type="SUPFAM" id="SSF52972">
    <property type="entry name" value="ITPase-like"/>
    <property type="match status" value="1"/>
</dbReference>
<dbReference type="CDD" id="cd00555">
    <property type="entry name" value="Maf"/>
    <property type="match status" value="1"/>
</dbReference>
<dbReference type="EMBL" id="CP009245">
    <property type="protein sequence ID" value="APT84160.1"/>
    <property type="molecule type" value="Genomic_DNA"/>
</dbReference>
<gene>
    <name evidence="4" type="ORF">CAQU_02720</name>
</gene>
<accession>A0A1L7CE59</accession>
<protein>
    <recommendedName>
        <fullName evidence="3">Nucleoside triphosphate pyrophosphatase</fullName>
        <ecNumber evidence="3">3.6.1.9</ecNumber>
    </recommendedName>
    <alternativeName>
        <fullName evidence="3">Nucleotide pyrophosphatase</fullName>
        <shortName evidence="3">Nucleotide PPase</shortName>
    </alternativeName>
</protein>
<dbReference type="Gene3D" id="3.90.950.10">
    <property type="match status" value="1"/>
</dbReference>
<keyword evidence="3" id="KW-0963">Cytoplasm</keyword>
<dbReference type="GO" id="GO:0005737">
    <property type="term" value="C:cytoplasm"/>
    <property type="evidence" value="ECO:0007669"/>
    <property type="project" value="UniProtKB-SubCell"/>
</dbReference>
<dbReference type="NCBIfam" id="TIGR00172">
    <property type="entry name" value="maf"/>
    <property type="match status" value="1"/>
</dbReference>
<keyword evidence="3" id="KW-0546">Nucleotide metabolism</keyword>
<organism evidence="4 5">
    <name type="scientific">Corynebacterium aquilae DSM 44791</name>
    <dbReference type="NCBI Taxonomy" id="1431546"/>
    <lineage>
        <taxon>Bacteria</taxon>
        <taxon>Bacillati</taxon>
        <taxon>Actinomycetota</taxon>
        <taxon>Actinomycetes</taxon>
        <taxon>Mycobacteriales</taxon>
        <taxon>Corynebacteriaceae</taxon>
        <taxon>Corynebacterium</taxon>
    </lineage>
</organism>
<comment type="cofactor">
    <cofactor evidence="1 3">
        <name>a divalent metal cation</name>
        <dbReference type="ChEBI" id="CHEBI:60240"/>
    </cofactor>
</comment>
<dbReference type="STRING" id="1431546.CAQU_02720"/>
<dbReference type="AlphaFoldDB" id="A0A1L7CE59"/>
<keyword evidence="2 3" id="KW-0378">Hydrolase</keyword>
<dbReference type="Proteomes" id="UP000185478">
    <property type="component" value="Chromosome"/>
</dbReference>
<dbReference type="KEGG" id="caqu:CAQU_02720"/>
<comment type="function">
    <text evidence="3">Nucleoside triphosphate pyrophosphatase. May have a dual role in cell division arrest and in preventing the incorporation of modified nucleotides into cellular nucleic acids.</text>
</comment>
<comment type="subcellular location">
    <subcellularLocation>
        <location evidence="3">Cytoplasm</location>
    </subcellularLocation>
</comment>
<dbReference type="PIRSF" id="PIRSF006305">
    <property type="entry name" value="Maf"/>
    <property type="match status" value="1"/>
</dbReference>
<dbReference type="GO" id="GO:0047429">
    <property type="term" value="F:nucleoside triphosphate diphosphatase activity"/>
    <property type="evidence" value="ECO:0007669"/>
    <property type="project" value="UniProtKB-EC"/>
</dbReference>
<keyword evidence="5" id="KW-1185">Reference proteome</keyword>
<dbReference type="InterPro" id="IPR003697">
    <property type="entry name" value="Maf-like"/>
</dbReference>
<name>A0A1L7CE59_9CORY</name>
<dbReference type="InterPro" id="IPR029001">
    <property type="entry name" value="ITPase-like_fam"/>
</dbReference>